<protein>
    <submittedName>
        <fullName evidence="6">2-dehydro-3-deoxyphosphogluconate aldolase</fullName>
    </submittedName>
</protein>
<dbReference type="PANTHER" id="PTHR30246">
    <property type="entry name" value="2-KETO-3-DEOXY-6-PHOSPHOGLUCONATE ALDOLASE"/>
    <property type="match status" value="1"/>
</dbReference>
<dbReference type="Pfam" id="PF01081">
    <property type="entry name" value="Aldolase"/>
    <property type="match status" value="1"/>
</dbReference>
<proteinExistence type="inferred from homology"/>
<dbReference type="GO" id="GO:0016829">
    <property type="term" value="F:lyase activity"/>
    <property type="evidence" value="ECO:0007669"/>
    <property type="project" value="UniProtKB-KW"/>
</dbReference>
<dbReference type="PANTHER" id="PTHR30246:SF1">
    <property type="entry name" value="2-DEHYDRO-3-DEOXY-6-PHOSPHOGALACTONATE ALDOLASE-RELATED"/>
    <property type="match status" value="1"/>
</dbReference>
<dbReference type="Gene3D" id="3.20.20.70">
    <property type="entry name" value="Aldolase class I"/>
    <property type="match status" value="1"/>
</dbReference>
<evidence type="ECO:0000256" key="5">
    <source>
        <dbReference type="ARBA" id="ARBA00023277"/>
    </source>
</evidence>
<keyword evidence="5" id="KW-0119">Carbohydrate metabolism</keyword>
<comment type="pathway">
    <text evidence="1">Carbohydrate acid metabolism.</text>
</comment>
<accession>A0A2K9PN79</accession>
<comment type="similarity">
    <text evidence="2">Belongs to the KHG/KDPG aldolase family.</text>
</comment>
<dbReference type="AlphaFoldDB" id="A0A2K9PN79"/>
<dbReference type="OrthoDB" id="9802667at2"/>
<reference evidence="6 7" key="1">
    <citation type="submission" date="2018-01" db="EMBL/GenBank/DDBJ databases">
        <title>Complete genome sequence of Flavivirga eckloniae ECD14 isolated from seaweed Ecklonia cava.</title>
        <authorList>
            <person name="Lee J.H."/>
            <person name="Baik K.S."/>
            <person name="Seong C.N."/>
        </authorList>
    </citation>
    <scope>NUCLEOTIDE SEQUENCE [LARGE SCALE GENOMIC DNA]</scope>
    <source>
        <strain evidence="6 7">ECD14</strain>
    </source>
</reference>
<keyword evidence="4" id="KW-0456">Lyase</keyword>
<comment type="subunit">
    <text evidence="3">Homotrimer.</text>
</comment>
<organism evidence="6 7">
    <name type="scientific">Flavivirga eckloniae</name>
    <dbReference type="NCBI Taxonomy" id="1803846"/>
    <lineage>
        <taxon>Bacteria</taxon>
        <taxon>Pseudomonadati</taxon>
        <taxon>Bacteroidota</taxon>
        <taxon>Flavobacteriia</taxon>
        <taxon>Flavobacteriales</taxon>
        <taxon>Flavobacteriaceae</taxon>
        <taxon>Flavivirga</taxon>
    </lineage>
</organism>
<dbReference type="KEGG" id="fek:C1H87_07270"/>
<dbReference type="InterPro" id="IPR013785">
    <property type="entry name" value="Aldolase_TIM"/>
</dbReference>
<gene>
    <name evidence="6" type="ORF">C1H87_07270</name>
</gene>
<evidence type="ECO:0000256" key="1">
    <source>
        <dbReference type="ARBA" id="ARBA00004761"/>
    </source>
</evidence>
<evidence type="ECO:0000256" key="2">
    <source>
        <dbReference type="ARBA" id="ARBA00006906"/>
    </source>
</evidence>
<dbReference type="InterPro" id="IPR000887">
    <property type="entry name" value="Aldlse_KDPG_KHG"/>
</dbReference>
<dbReference type="SUPFAM" id="SSF51569">
    <property type="entry name" value="Aldolase"/>
    <property type="match status" value="1"/>
</dbReference>
<dbReference type="EMBL" id="CP025791">
    <property type="protein sequence ID" value="AUP78520.1"/>
    <property type="molecule type" value="Genomic_DNA"/>
</dbReference>
<keyword evidence="7" id="KW-1185">Reference proteome</keyword>
<name>A0A2K9PN79_9FLAO</name>
<dbReference type="RefSeq" id="WP_102755175.1">
    <property type="nucleotide sequence ID" value="NZ_CP025791.1"/>
</dbReference>
<dbReference type="Proteomes" id="UP000235826">
    <property type="component" value="Chromosome"/>
</dbReference>
<evidence type="ECO:0000313" key="6">
    <source>
        <dbReference type="EMBL" id="AUP78520.1"/>
    </source>
</evidence>
<dbReference type="NCBIfam" id="TIGR01182">
    <property type="entry name" value="eda"/>
    <property type="match status" value="1"/>
</dbReference>
<evidence type="ECO:0000256" key="4">
    <source>
        <dbReference type="ARBA" id="ARBA00023239"/>
    </source>
</evidence>
<evidence type="ECO:0000313" key="7">
    <source>
        <dbReference type="Proteomes" id="UP000235826"/>
    </source>
</evidence>
<sequence length="205" mass="21802">MEEYFEKKILPAITFHDADKAVKVAEAVTEGGLDIMEVPFRTPVAQEAISNIISTFPSIYIGAGTIITTKQVEEAKKAGAKFGLAPGFNPKVVEAAIANELPFIPGVMSPSEVELALEMGCNVQKLFPATQVGGLAMLKALSGPYVHTGLKLIPMGGVSLQNMNDFLNVPIVLAVGGSWLATPQLIDSSNYSQIKMNVIEALKSI</sequence>
<evidence type="ECO:0000256" key="3">
    <source>
        <dbReference type="ARBA" id="ARBA00011233"/>
    </source>
</evidence>
<dbReference type="CDD" id="cd00452">
    <property type="entry name" value="KDPG_aldolase"/>
    <property type="match status" value="1"/>
</dbReference>